<dbReference type="SUPFAM" id="SSF51101">
    <property type="entry name" value="Mannose-binding lectins"/>
    <property type="match status" value="1"/>
</dbReference>
<evidence type="ECO:0000313" key="5">
    <source>
        <dbReference type="Proteomes" id="UP000516314"/>
    </source>
</evidence>
<dbReference type="PANTHER" id="PTHR47293">
    <property type="entry name" value="JACALIN-RELATED LECTIN 3"/>
    <property type="match status" value="1"/>
</dbReference>
<protein>
    <submittedName>
        <fullName evidence="4">(thale cress) hypothetical protein</fullName>
    </submittedName>
</protein>
<sequence>MIRAGSVGKKSTCEYTYWDDGVGEEVMGDDSWDYEGRKISHIYVAFDEVIMSIQFGFLENGALVLSKQHGGIEEGSNFRVHGGGIRNLTFRTNVGEYMIGRSSDNYPNHWKIDIDPAICDEREFGGFFGSNNLYHLTSIGMYLRPITSLDMVVKRENS</sequence>
<dbReference type="GO" id="GO:0030246">
    <property type="term" value="F:carbohydrate binding"/>
    <property type="evidence" value="ECO:0007669"/>
    <property type="project" value="UniProtKB-KW"/>
</dbReference>
<evidence type="ECO:0000256" key="1">
    <source>
        <dbReference type="ARBA" id="ARBA00006568"/>
    </source>
</evidence>
<name>A0A7G2EIZ6_ARATH</name>
<dbReference type="PANTHER" id="PTHR47293:SF70">
    <property type="entry name" value="JACALIN-RELATED LECTIN 24-RELATED"/>
    <property type="match status" value="1"/>
</dbReference>
<feature type="domain" description="Jacalin-type lectin" evidence="3">
    <location>
        <begin position="1"/>
        <end position="145"/>
    </location>
</feature>
<dbReference type="EMBL" id="LR881467">
    <property type="protein sequence ID" value="CAD5321281.1"/>
    <property type="molecule type" value="Genomic_DNA"/>
</dbReference>
<dbReference type="Gene3D" id="2.100.10.30">
    <property type="entry name" value="Jacalin-like lectin domain"/>
    <property type="match status" value="2"/>
</dbReference>
<dbReference type="PROSITE" id="PS51752">
    <property type="entry name" value="JACALIN_LECTIN"/>
    <property type="match status" value="1"/>
</dbReference>
<dbReference type="Proteomes" id="UP000516314">
    <property type="component" value="Chromosome 2"/>
</dbReference>
<evidence type="ECO:0000259" key="3">
    <source>
        <dbReference type="PROSITE" id="PS51752"/>
    </source>
</evidence>
<comment type="similarity">
    <text evidence="1">Belongs to the jacalin lectin family.</text>
</comment>
<dbReference type="AlphaFoldDB" id="A0A7G2EIZ6"/>
<dbReference type="Pfam" id="PF01419">
    <property type="entry name" value="Jacalin"/>
    <property type="match status" value="1"/>
</dbReference>
<dbReference type="InterPro" id="IPR036404">
    <property type="entry name" value="Jacalin-like_lectin_dom_sf"/>
</dbReference>
<gene>
    <name evidence="4" type="ORF">AT9943_LOCUS9354</name>
</gene>
<dbReference type="SMART" id="SM00915">
    <property type="entry name" value="Jacalin"/>
    <property type="match status" value="1"/>
</dbReference>
<organism evidence="4 5">
    <name type="scientific">Arabidopsis thaliana</name>
    <name type="common">Mouse-ear cress</name>
    <dbReference type="NCBI Taxonomy" id="3702"/>
    <lineage>
        <taxon>Eukaryota</taxon>
        <taxon>Viridiplantae</taxon>
        <taxon>Streptophyta</taxon>
        <taxon>Embryophyta</taxon>
        <taxon>Tracheophyta</taxon>
        <taxon>Spermatophyta</taxon>
        <taxon>Magnoliopsida</taxon>
        <taxon>eudicotyledons</taxon>
        <taxon>Gunneridae</taxon>
        <taxon>Pentapetalae</taxon>
        <taxon>rosids</taxon>
        <taxon>malvids</taxon>
        <taxon>Brassicales</taxon>
        <taxon>Brassicaceae</taxon>
        <taxon>Camelineae</taxon>
        <taxon>Arabidopsis</taxon>
    </lineage>
</organism>
<keyword evidence="2" id="KW-0430">Lectin</keyword>
<reference evidence="4 5" key="1">
    <citation type="submission" date="2020-09" db="EMBL/GenBank/DDBJ databases">
        <authorList>
            <person name="Ashkenazy H."/>
        </authorList>
    </citation>
    <scope>NUCLEOTIDE SEQUENCE [LARGE SCALE GENOMIC DNA]</scope>
    <source>
        <strain evidence="5">cv. Cdm-0</strain>
    </source>
</reference>
<evidence type="ECO:0000256" key="2">
    <source>
        <dbReference type="ARBA" id="ARBA00022734"/>
    </source>
</evidence>
<accession>A0A7G2EIZ6</accession>
<evidence type="ECO:0000313" key="4">
    <source>
        <dbReference type="EMBL" id="CAD5321281.1"/>
    </source>
</evidence>
<dbReference type="InterPro" id="IPR001229">
    <property type="entry name" value="Jacalin-like_lectin_dom"/>
</dbReference>
<proteinExistence type="inferred from homology"/>